<organism evidence="2 3">
    <name type="scientific">Acidithrix ferrooxidans</name>
    <dbReference type="NCBI Taxonomy" id="1280514"/>
    <lineage>
        <taxon>Bacteria</taxon>
        <taxon>Bacillati</taxon>
        <taxon>Actinomycetota</taxon>
        <taxon>Acidimicrobiia</taxon>
        <taxon>Acidimicrobiales</taxon>
        <taxon>Acidimicrobiaceae</taxon>
        <taxon>Acidithrix</taxon>
    </lineage>
</organism>
<proteinExistence type="predicted"/>
<feature type="transmembrane region" description="Helical" evidence="1">
    <location>
        <begin position="87"/>
        <end position="110"/>
    </location>
</feature>
<protein>
    <submittedName>
        <fullName evidence="2">Uncharacterized protein</fullName>
    </submittedName>
</protein>
<sequence length="126" mass="14306">MPGLICSRLICGVKFATEGYGLDGLVLEWLKPEAAGFSLRSFVRLYHQTKEIQAHQNCGFSMGISFWPTEIAQDSSLMPVSSFGDRASGWSLLKFLLTWLVFIESSLFLFRQKTCQESLYVANYYK</sequence>
<dbReference type="AlphaFoldDB" id="A0A0D8HIX7"/>
<evidence type="ECO:0000313" key="3">
    <source>
        <dbReference type="Proteomes" id="UP000032360"/>
    </source>
</evidence>
<keyword evidence="1" id="KW-0472">Membrane</keyword>
<keyword evidence="3" id="KW-1185">Reference proteome</keyword>
<keyword evidence="1" id="KW-0812">Transmembrane</keyword>
<evidence type="ECO:0000313" key="2">
    <source>
        <dbReference type="EMBL" id="KJF17036.1"/>
    </source>
</evidence>
<evidence type="ECO:0000256" key="1">
    <source>
        <dbReference type="SAM" id="Phobius"/>
    </source>
</evidence>
<name>A0A0D8HIX7_9ACTN</name>
<comment type="caution">
    <text evidence="2">The sequence shown here is derived from an EMBL/GenBank/DDBJ whole genome shotgun (WGS) entry which is preliminary data.</text>
</comment>
<dbReference type="EMBL" id="JXYS01000067">
    <property type="protein sequence ID" value="KJF17036.1"/>
    <property type="molecule type" value="Genomic_DNA"/>
</dbReference>
<keyword evidence="1" id="KW-1133">Transmembrane helix</keyword>
<reference evidence="2 3" key="1">
    <citation type="submission" date="2015-01" db="EMBL/GenBank/DDBJ databases">
        <title>Draft genome of the acidophilic iron oxidizer Acidithrix ferrooxidans strain Py-F3.</title>
        <authorList>
            <person name="Poehlein A."/>
            <person name="Eisen S."/>
            <person name="Schloemann M."/>
            <person name="Johnson B.D."/>
            <person name="Daniel R."/>
            <person name="Muehling M."/>
        </authorList>
    </citation>
    <scope>NUCLEOTIDE SEQUENCE [LARGE SCALE GENOMIC DNA]</scope>
    <source>
        <strain evidence="2 3">Py-F3</strain>
    </source>
</reference>
<dbReference type="Proteomes" id="UP000032360">
    <property type="component" value="Unassembled WGS sequence"/>
</dbReference>
<gene>
    <name evidence="2" type="ORF">AXFE_21070</name>
</gene>
<accession>A0A0D8HIX7</accession>